<dbReference type="AlphaFoldDB" id="A0AAN9YUA1"/>
<feature type="compositionally biased region" description="Acidic residues" evidence="1">
    <location>
        <begin position="400"/>
        <end position="416"/>
    </location>
</feature>
<organism evidence="2 3">
    <name type="scientific">Diatrype stigma</name>
    <dbReference type="NCBI Taxonomy" id="117547"/>
    <lineage>
        <taxon>Eukaryota</taxon>
        <taxon>Fungi</taxon>
        <taxon>Dikarya</taxon>
        <taxon>Ascomycota</taxon>
        <taxon>Pezizomycotina</taxon>
        <taxon>Sordariomycetes</taxon>
        <taxon>Xylariomycetidae</taxon>
        <taxon>Xylariales</taxon>
        <taxon>Diatrypaceae</taxon>
        <taxon>Diatrype</taxon>
    </lineage>
</organism>
<dbReference type="EMBL" id="JAKJXP020000020">
    <property type="protein sequence ID" value="KAK7754564.1"/>
    <property type="molecule type" value="Genomic_DNA"/>
</dbReference>
<comment type="caution">
    <text evidence="2">The sequence shown here is derived from an EMBL/GenBank/DDBJ whole genome shotgun (WGS) entry which is preliminary data.</text>
</comment>
<keyword evidence="3" id="KW-1185">Reference proteome</keyword>
<accession>A0AAN9YUA1</accession>
<evidence type="ECO:0000313" key="2">
    <source>
        <dbReference type="EMBL" id="KAK7754564.1"/>
    </source>
</evidence>
<feature type="compositionally biased region" description="Polar residues" evidence="1">
    <location>
        <begin position="137"/>
        <end position="146"/>
    </location>
</feature>
<evidence type="ECO:0000256" key="1">
    <source>
        <dbReference type="SAM" id="MobiDB-lite"/>
    </source>
</evidence>
<dbReference type="Proteomes" id="UP001320420">
    <property type="component" value="Unassembled WGS sequence"/>
</dbReference>
<proteinExistence type="predicted"/>
<protein>
    <submittedName>
        <fullName evidence="2">Uncharacterized protein</fullName>
    </submittedName>
</protein>
<feature type="region of interest" description="Disordered" evidence="1">
    <location>
        <begin position="376"/>
        <end position="416"/>
    </location>
</feature>
<evidence type="ECO:0000313" key="3">
    <source>
        <dbReference type="Proteomes" id="UP001320420"/>
    </source>
</evidence>
<sequence length="416" mass="45268">MSSQAKETVQPLYDRLCPRANEHLMVFAWQVGQFNGNTIKDWDAVIHGMKEEGWDYSDAHIKHQWYDVIVPAIVQSRIAAANYAKKERTNSNQGNNTFESVVDHTFNLEDDEEEYNHSLTPYARTILEKLAEEQEDASMSHQTATRMETEQEPGSEAQLPLLQPNVYVPPDSEKPFTRGYIGLNSKPSIDTATAEVEVNACAKATGLAKEANAIATSMPKADAHASDAATIADHDNIKASSSDTTSMYESLSETSSLLDMPSEVFEKYVISFRGQHTITANNTATAATQAAEKIVSYHGDYSDSDLLMDKGKRVIKAKADMAFIKHNKASEEQGLSKSTAKRLSNFATSDTRSCVADALQGHAIVNGADTLATNFPTADPADTGSNVALPGGAGELCSSMDEEYDPEDEASASEFS</sequence>
<name>A0AAN9YUA1_9PEZI</name>
<feature type="region of interest" description="Disordered" evidence="1">
    <location>
        <begin position="133"/>
        <end position="157"/>
    </location>
</feature>
<reference evidence="2 3" key="1">
    <citation type="submission" date="2024-02" db="EMBL/GenBank/DDBJ databases">
        <title>De novo assembly and annotation of 12 fungi associated with fruit tree decline syndrome in Ontario, Canada.</title>
        <authorList>
            <person name="Sulman M."/>
            <person name="Ellouze W."/>
            <person name="Ilyukhin E."/>
        </authorList>
    </citation>
    <scope>NUCLEOTIDE SEQUENCE [LARGE SCALE GENOMIC DNA]</scope>
    <source>
        <strain evidence="2 3">M11/M66-122</strain>
    </source>
</reference>
<gene>
    <name evidence="2" type="ORF">SLS62_003585</name>
</gene>